<dbReference type="AlphaFoldDB" id="A0A7Y0HNA0"/>
<dbReference type="Pfam" id="PF01678">
    <property type="entry name" value="DAP_epimerase"/>
    <property type="match status" value="2"/>
</dbReference>
<feature type="binding site" evidence="9">
    <location>
        <position position="191"/>
    </location>
    <ligand>
        <name>substrate</name>
    </ligand>
</feature>
<comment type="catalytic activity">
    <reaction evidence="8 9">
        <text>(2S,6S)-2,6-diaminopimelate = meso-2,6-diaminopimelate</text>
        <dbReference type="Rhea" id="RHEA:15393"/>
        <dbReference type="ChEBI" id="CHEBI:57609"/>
        <dbReference type="ChEBI" id="CHEBI:57791"/>
        <dbReference type="EC" id="5.1.1.7"/>
    </reaction>
</comment>
<dbReference type="SUPFAM" id="SSF54506">
    <property type="entry name" value="Diaminopimelate epimerase-like"/>
    <property type="match status" value="2"/>
</dbReference>
<comment type="subcellular location">
    <subcellularLocation>
        <location evidence="9">Cytoplasm</location>
    </subcellularLocation>
</comment>
<comment type="similarity">
    <text evidence="2 9">Belongs to the diaminopimelate epimerase family.</text>
</comment>
<evidence type="ECO:0000256" key="1">
    <source>
        <dbReference type="ARBA" id="ARBA00005196"/>
    </source>
</evidence>
<evidence type="ECO:0000256" key="5">
    <source>
        <dbReference type="ARBA" id="ARBA00022605"/>
    </source>
</evidence>
<dbReference type="InterPro" id="IPR018510">
    <property type="entry name" value="DAP_epimerase_AS"/>
</dbReference>
<dbReference type="Gene3D" id="3.10.310.10">
    <property type="entry name" value="Diaminopimelate Epimerase, Chain A, domain 1"/>
    <property type="match status" value="2"/>
</dbReference>
<keyword evidence="5 9" id="KW-0028">Amino-acid biosynthesis</keyword>
<dbReference type="PANTHER" id="PTHR31689">
    <property type="entry name" value="DIAMINOPIMELATE EPIMERASE, CHLOROPLASTIC"/>
    <property type="match status" value="1"/>
</dbReference>
<comment type="subunit">
    <text evidence="9">Homodimer.</text>
</comment>
<keyword evidence="6 9" id="KW-0457">Lysine biosynthesis</keyword>
<reference evidence="11 12" key="1">
    <citation type="submission" date="2020-06" db="EMBL/GenBank/DDBJ databases">
        <title>Complete Genome Sequence of Clostridium muelleri sp. nov. P21T, an Acid-Alcohol Producing Acetogen Isolated from Old Hay.</title>
        <authorList>
            <person name="Duncan K.E."/>
            <person name="Tanner R.S."/>
        </authorList>
    </citation>
    <scope>NUCLEOTIDE SEQUENCE [LARGE SCALE GENOMIC DNA]</scope>
    <source>
        <strain evidence="11 12">P21</strain>
    </source>
</reference>
<dbReference type="NCBIfam" id="TIGR00652">
    <property type="entry name" value="DapF"/>
    <property type="match status" value="1"/>
</dbReference>
<dbReference type="EMBL" id="JABBNI010000004">
    <property type="protein sequence ID" value="NMM61398.1"/>
    <property type="molecule type" value="Genomic_DNA"/>
</dbReference>
<feature type="active site" description="Proton donor" evidence="9">
    <location>
        <position position="72"/>
    </location>
</feature>
<sequence length="273" mass="30171">MKFTKMQGTGNDFIIIDDRKNSFVGKEGELAKRLCDRKFAIGADGILLVRDSEIAQIKMIIMNADGSYASMCGNGIRCFAKYVWDENIVNGESITIETGDGVKKAILHLENNSIKEVTISMGAPSFKVEQIPAKFDEEVINKRIKINNKEYNITSMFMGVPHTVIFGKLEDYDIEEGRSVEKFEFFPEGTNVNFCEVLDRNKIKVKTWERGAGPTLACGTGCSASVVASNRLAFTGESVEVQVPGGKLFIEIKDNGVFMTGPAVVSFKGEYEL</sequence>
<evidence type="ECO:0000256" key="6">
    <source>
        <dbReference type="ARBA" id="ARBA00023154"/>
    </source>
</evidence>
<dbReference type="PROSITE" id="PS01326">
    <property type="entry name" value="DAP_EPIMERASE"/>
    <property type="match status" value="1"/>
</dbReference>
<evidence type="ECO:0000256" key="2">
    <source>
        <dbReference type="ARBA" id="ARBA00010219"/>
    </source>
</evidence>
<gene>
    <name evidence="9" type="primary">dapF</name>
    <name evidence="11" type="ORF">HBE96_01520</name>
</gene>
<evidence type="ECO:0000256" key="9">
    <source>
        <dbReference type="HAMAP-Rule" id="MF_00197"/>
    </source>
</evidence>
<evidence type="ECO:0000256" key="10">
    <source>
        <dbReference type="PROSITE-ProRule" id="PRU10125"/>
    </source>
</evidence>
<feature type="site" description="Could be important to modulate the pK values of the two catalytic cysteine residues" evidence="9">
    <location>
        <position position="209"/>
    </location>
</feature>
<organism evidence="11 12">
    <name type="scientific">Clostridium muellerianum</name>
    <dbReference type="NCBI Taxonomy" id="2716538"/>
    <lineage>
        <taxon>Bacteria</taxon>
        <taxon>Bacillati</taxon>
        <taxon>Bacillota</taxon>
        <taxon>Clostridia</taxon>
        <taxon>Eubacteriales</taxon>
        <taxon>Clostridiaceae</taxon>
        <taxon>Clostridium</taxon>
    </lineage>
</organism>
<feature type="site" description="Could be important to modulate the pK values of the two catalytic cysteine residues" evidence="9">
    <location>
        <position position="162"/>
    </location>
</feature>
<feature type="binding site" evidence="9">
    <location>
        <position position="11"/>
    </location>
    <ligand>
        <name>substrate</name>
    </ligand>
</feature>
<comment type="pathway">
    <text evidence="1 9">Amino-acid biosynthesis; L-lysine biosynthesis via DAP pathway; DL-2,6-diaminopimelate from LL-2,6-diaminopimelate: step 1/1.</text>
</comment>
<dbReference type="FunFam" id="3.10.310.10:FF:000001">
    <property type="entry name" value="Diaminopimelate epimerase"/>
    <property type="match status" value="1"/>
</dbReference>
<dbReference type="InterPro" id="IPR001653">
    <property type="entry name" value="DAP_epimerase_DapF"/>
</dbReference>
<dbReference type="HAMAP" id="MF_00197">
    <property type="entry name" value="DAP_epimerase"/>
    <property type="match status" value="1"/>
</dbReference>
<feature type="active site" evidence="10">
    <location>
        <position position="72"/>
    </location>
</feature>
<feature type="binding site" evidence="9">
    <location>
        <begin position="209"/>
        <end position="210"/>
    </location>
    <ligand>
        <name>substrate</name>
    </ligand>
</feature>
<keyword evidence="12" id="KW-1185">Reference proteome</keyword>
<name>A0A7Y0HNA0_9CLOT</name>
<comment type="caution">
    <text evidence="11">The sequence shown here is derived from an EMBL/GenBank/DDBJ whole genome shotgun (WGS) entry which is preliminary data.</text>
</comment>
<dbReference type="GO" id="GO:0005829">
    <property type="term" value="C:cytosol"/>
    <property type="evidence" value="ECO:0007669"/>
    <property type="project" value="TreeGrafter"/>
</dbReference>
<keyword evidence="7 9" id="KW-0413">Isomerase</keyword>
<dbReference type="UniPathway" id="UPA00034">
    <property type="reaction ID" value="UER00025"/>
</dbReference>
<evidence type="ECO:0000313" key="11">
    <source>
        <dbReference type="EMBL" id="NMM61398.1"/>
    </source>
</evidence>
<dbReference type="EC" id="5.1.1.7" evidence="3 9"/>
<dbReference type="GO" id="GO:0009089">
    <property type="term" value="P:lysine biosynthetic process via diaminopimelate"/>
    <property type="evidence" value="ECO:0007669"/>
    <property type="project" value="UniProtKB-UniRule"/>
</dbReference>
<dbReference type="GO" id="GO:0008837">
    <property type="term" value="F:diaminopimelate epimerase activity"/>
    <property type="evidence" value="ECO:0007669"/>
    <property type="project" value="UniProtKB-UniRule"/>
</dbReference>
<feature type="binding site" evidence="9">
    <location>
        <begin position="73"/>
        <end position="74"/>
    </location>
    <ligand>
        <name>substrate</name>
    </ligand>
</feature>
<feature type="binding site" evidence="9">
    <location>
        <begin position="219"/>
        <end position="220"/>
    </location>
    <ligand>
        <name>substrate</name>
    </ligand>
</feature>
<evidence type="ECO:0000256" key="3">
    <source>
        <dbReference type="ARBA" id="ARBA00013080"/>
    </source>
</evidence>
<dbReference type="RefSeq" id="WP_169296006.1">
    <property type="nucleotide sequence ID" value="NZ_JABBNI010000004.1"/>
</dbReference>
<evidence type="ECO:0000256" key="7">
    <source>
        <dbReference type="ARBA" id="ARBA00023235"/>
    </source>
</evidence>
<dbReference type="Proteomes" id="UP000537131">
    <property type="component" value="Unassembled WGS sequence"/>
</dbReference>
<evidence type="ECO:0000256" key="4">
    <source>
        <dbReference type="ARBA" id="ARBA00022490"/>
    </source>
</evidence>
<accession>A0A7Y0HNA0</accession>
<comment type="caution">
    <text evidence="9">Lacks conserved residue(s) required for the propagation of feature annotation.</text>
</comment>
<evidence type="ECO:0000313" key="12">
    <source>
        <dbReference type="Proteomes" id="UP000537131"/>
    </source>
</evidence>
<dbReference type="PANTHER" id="PTHR31689:SF0">
    <property type="entry name" value="DIAMINOPIMELATE EPIMERASE"/>
    <property type="match status" value="1"/>
</dbReference>
<comment type="function">
    <text evidence="9">Catalyzes the stereoinversion of LL-2,6-diaminopimelate (L,L-DAP) to meso-diaminopimelate (meso-DAP), a precursor of L-lysine and an essential component of the bacterial peptidoglycan.</text>
</comment>
<feature type="binding site" evidence="9">
    <location>
        <position position="63"/>
    </location>
    <ligand>
        <name>substrate</name>
    </ligand>
</feature>
<protein>
    <recommendedName>
        <fullName evidence="3 9">Diaminopimelate epimerase</fullName>
        <shortName evidence="9">DAP epimerase</shortName>
        <ecNumber evidence="3 9">5.1.1.7</ecNumber>
    </recommendedName>
    <alternativeName>
        <fullName evidence="9">PLP-independent amino acid racemase</fullName>
    </alternativeName>
</protein>
<proteinExistence type="inferred from homology"/>
<evidence type="ECO:0000256" key="8">
    <source>
        <dbReference type="ARBA" id="ARBA00051712"/>
    </source>
</evidence>
<keyword evidence="4 9" id="KW-0963">Cytoplasm</keyword>
<feature type="active site" description="Proton acceptor" evidence="9">
    <location>
        <position position="218"/>
    </location>
</feature>